<name>A0A1G5VBP0_9HYPH</name>
<reference evidence="6 7" key="1">
    <citation type="submission" date="2016-10" db="EMBL/GenBank/DDBJ databases">
        <authorList>
            <person name="de Groot N.N."/>
        </authorList>
    </citation>
    <scope>NUCLEOTIDE SEQUENCE [LARGE SCALE GENOMIC DNA]</scope>
    <source>
        <strain evidence="6 7">CGMCC 1.12097</strain>
    </source>
</reference>
<dbReference type="Proteomes" id="UP000198588">
    <property type="component" value="Unassembled WGS sequence"/>
</dbReference>
<evidence type="ECO:0000256" key="1">
    <source>
        <dbReference type="ARBA" id="ARBA00009437"/>
    </source>
</evidence>
<evidence type="ECO:0000256" key="3">
    <source>
        <dbReference type="ARBA" id="ARBA00023125"/>
    </source>
</evidence>
<dbReference type="SUPFAM" id="SSF53850">
    <property type="entry name" value="Periplasmic binding protein-like II"/>
    <property type="match status" value="1"/>
</dbReference>
<keyword evidence="2" id="KW-0805">Transcription regulation</keyword>
<keyword evidence="4" id="KW-0804">Transcription</keyword>
<evidence type="ECO:0000256" key="2">
    <source>
        <dbReference type="ARBA" id="ARBA00023015"/>
    </source>
</evidence>
<evidence type="ECO:0000313" key="7">
    <source>
        <dbReference type="Proteomes" id="UP000198588"/>
    </source>
</evidence>
<sequence length="280" mass="30602">MLDWEDLRHFHALARLGTLSAAARALGVEHATVARRVAHLEEKIGAKLVDRRGRRLSLTAKGQQIASIATRMSEDALTIERAALNADNRHAGTVRVSAPPALATALLAERFVRLRQRHPGIDVVVIGETRYASLGRREADIAVRMARPEQGDLTVTKIDEIGFSLYADPAYLAATREADWSFVGYEETMASSRQERMLLQIAEGRPVAIRASSLEFQLAAVKASGGVALLPDFMAADLNLTRLPLPGDPLTRELWLVVHTDIKDVPLIRAVLDGLGGKVR</sequence>
<dbReference type="InterPro" id="IPR036390">
    <property type="entry name" value="WH_DNA-bd_sf"/>
</dbReference>
<dbReference type="CDD" id="cd05466">
    <property type="entry name" value="PBP2_LTTR_substrate"/>
    <property type="match status" value="1"/>
</dbReference>
<dbReference type="AlphaFoldDB" id="A0A1G5VBP0"/>
<dbReference type="STRING" id="1165689.SAMN02927914_00446"/>
<gene>
    <name evidence="6" type="ORF">SAMN02927914_00446</name>
</gene>
<dbReference type="Gene3D" id="1.10.10.10">
    <property type="entry name" value="Winged helix-like DNA-binding domain superfamily/Winged helix DNA-binding domain"/>
    <property type="match status" value="1"/>
</dbReference>
<protein>
    <submittedName>
        <fullName evidence="6">DNA-binding transcriptional regulator, LysR family</fullName>
    </submittedName>
</protein>
<evidence type="ECO:0000256" key="4">
    <source>
        <dbReference type="ARBA" id="ARBA00023163"/>
    </source>
</evidence>
<dbReference type="PANTHER" id="PTHR30126">
    <property type="entry name" value="HTH-TYPE TRANSCRIPTIONAL REGULATOR"/>
    <property type="match status" value="1"/>
</dbReference>
<dbReference type="PANTHER" id="PTHR30126:SF21">
    <property type="entry name" value="TRANSCRIPTIONAL REGULATOR-RELATED"/>
    <property type="match status" value="1"/>
</dbReference>
<feature type="domain" description="HTH lysR-type" evidence="5">
    <location>
        <begin position="2"/>
        <end position="59"/>
    </location>
</feature>
<dbReference type="GO" id="GO:0003700">
    <property type="term" value="F:DNA-binding transcription factor activity"/>
    <property type="evidence" value="ECO:0007669"/>
    <property type="project" value="InterPro"/>
</dbReference>
<dbReference type="InterPro" id="IPR000847">
    <property type="entry name" value="LysR_HTH_N"/>
</dbReference>
<dbReference type="PROSITE" id="PS50931">
    <property type="entry name" value="HTH_LYSR"/>
    <property type="match status" value="1"/>
</dbReference>
<evidence type="ECO:0000259" key="5">
    <source>
        <dbReference type="PROSITE" id="PS50931"/>
    </source>
</evidence>
<comment type="similarity">
    <text evidence="1">Belongs to the LysR transcriptional regulatory family.</text>
</comment>
<evidence type="ECO:0000313" key="6">
    <source>
        <dbReference type="EMBL" id="SDA42657.1"/>
    </source>
</evidence>
<dbReference type="OrthoDB" id="9796526at2"/>
<dbReference type="GO" id="GO:0000976">
    <property type="term" value="F:transcription cis-regulatory region binding"/>
    <property type="evidence" value="ECO:0007669"/>
    <property type="project" value="TreeGrafter"/>
</dbReference>
<dbReference type="RefSeq" id="WP_091575634.1">
    <property type="nucleotide sequence ID" value="NZ_FMXM01000002.1"/>
</dbReference>
<dbReference type="SUPFAM" id="SSF46785">
    <property type="entry name" value="Winged helix' DNA-binding domain"/>
    <property type="match status" value="1"/>
</dbReference>
<accession>A0A1G5VBP0</accession>
<dbReference type="Gene3D" id="3.40.190.290">
    <property type="match status" value="1"/>
</dbReference>
<dbReference type="InterPro" id="IPR005119">
    <property type="entry name" value="LysR_subst-bd"/>
</dbReference>
<dbReference type="Pfam" id="PF03466">
    <property type="entry name" value="LysR_substrate"/>
    <property type="match status" value="1"/>
</dbReference>
<dbReference type="Pfam" id="PF00126">
    <property type="entry name" value="HTH_1"/>
    <property type="match status" value="1"/>
</dbReference>
<dbReference type="InterPro" id="IPR036388">
    <property type="entry name" value="WH-like_DNA-bd_sf"/>
</dbReference>
<organism evidence="6 7">
    <name type="scientific">Mesorhizobium qingshengii</name>
    <dbReference type="NCBI Taxonomy" id="1165689"/>
    <lineage>
        <taxon>Bacteria</taxon>
        <taxon>Pseudomonadati</taxon>
        <taxon>Pseudomonadota</taxon>
        <taxon>Alphaproteobacteria</taxon>
        <taxon>Hyphomicrobiales</taxon>
        <taxon>Phyllobacteriaceae</taxon>
        <taxon>Mesorhizobium</taxon>
    </lineage>
</organism>
<proteinExistence type="inferred from homology"/>
<dbReference type="EMBL" id="FMXM01000002">
    <property type="protein sequence ID" value="SDA42657.1"/>
    <property type="molecule type" value="Genomic_DNA"/>
</dbReference>
<keyword evidence="3 6" id="KW-0238">DNA-binding</keyword>